<dbReference type="RefSeq" id="WP_128779574.1">
    <property type="nucleotide sequence ID" value="NZ_RYFI01000041.1"/>
</dbReference>
<dbReference type="OrthoDB" id="9774430at2"/>
<dbReference type="Gene3D" id="3.40.50.720">
    <property type="entry name" value="NAD(P)-binding Rossmann-like Domain"/>
    <property type="match status" value="1"/>
</dbReference>
<evidence type="ECO:0000256" key="1">
    <source>
        <dbReference type="ARBA" id="ARBA00006484"/>
    </source>
</evidence>
<dbReference type="Proteomes" id="UP000289708">
    <property type="component" value="Unassembled WGS sequence"/>
</dbReference>
<dbReference type="GO" id="GO:0016491">
    <property type="term" value="F:oxidoreductase activity"/>
    <property type="evidence" value="ECO:0007669"/>
    <property type="project" value="UniProtKB-KW"/>
</dbReference>
<comment type="caution">
    <text evidence="3">The sequence shown here is derived from an EMBL/GenBank/DDBJ whole genome shotgun (WGS) entry which is preliminary data.</text>
</comment>
<comment type="similarity">
    <text evidence="1">Belongs to the short-chain dehydrogenases/reductases (SDR) family.</text>
</comment>
<evidence type="ECO:0000256" key="2">
    <source>
        <dbReference type="ARBA" id="ARBA00023002"/>
    </source>
</evidence>
<name>A0A4Q0M2B6_9HYPH</name>
<dbReference type="PANTHER" id="PTHR43669">
    <property type="entry name" value="5-KETO-D-GLUCONATE 5-REDUCTASE"/>
    <property type="match status" value="1"/>
</dbReference>
<dbReference type="PANTHER" id="PTHR43669:SF3">
    <property type="entry name" value="ALCOHOL DEHYDROGENASE, PUTATIVE (AFU_ORTHOLOGUE AFUA_3G03445)-RELATED"/>
    <property type="match status" value="1"/>
</dbReference>
<dbReference type="PRINTS" id="PR00081">
    <property type="entry name" value="GDHRDH"/>
</dbReference>
<keyword evidence="2" id="KW-0560">Oxidoreductase</keyword>
<dbReference type="AlphaFoldDB" id="A0A4Q0M2B6"/>
<proteinExistence type="inferred from homology"/>
<evidence type="ECO:0000313" key="3">
    <source>
        <dbReference type="EMBL" id="RXF66978.1"/>
    </source>
</evidence>
<dbReference type="EMBL" id="RYFI01000041">
    <property type="protein sequence ID" value="RXF66978.1"/>
    <property type="molecule type" value="Genomic_DNA"/>
</dbReference>
<dbReference type="SUPFAM" id="SSF51735">
    <property type="entry name" value="NAD(P)-binding Rossmann-fold domains"/>
    <property type="match status" value="1"/>
</dbReference>
<organism evidence="3 4">
    <name type="scientific">Hansschlegelia zhihuaiae</name>
    <dbReference type="NCBI Taxonomy" id="405005"/>
    <lineage>
        <taxon>Bacteria</taxon>
        <taxon>Pseudomonadati</taxon>
        <taxon>Pseudomonadota</taxon>
        <taxon>Alphaproteobacteria</taxon>
        <taxon>Hyphomicrobiales</taxon>
        <taxon>Methylopilaceae</taxon>
        <taxon>Hansschlegelia</taxon>
    </lineage>
</organism>
<sequence>LLDRRSSPEIMRLLGDPRLDELALRGVSTPDHVIRTKGAPLVLPAPPADGSLEAWLETVEPRLAGFAEDYRGYFARNDARAPGVRKMLDPLPRLVAAPGLGLIGVGKSAAEAAVAADIGEAWAATVLRAEAVGRFEPVAEADMFDLEYWSLEQAKLGKGVEKRLARHVVAVTGAAGAIGAATARAFAAEGAEIAALDIDGAGAEQLAAAISPSALGLACDVTDRASVKVAFERVTERFGGLDIVVSNAGAAWTGAIADLDDAILRQSFELNFFAHQSVAQAAVRIMRRQRMGGALLFNVSKQAVNPGRDFGAYGLPKAALLALVRQYALEHGRDGIRVNAVNADRIRSGLLTDEMVAARAEARGVSEADYMAGNLLGREVRAEDVAQAFVSAALMMRTTGAVVTVDGGAVEAMMR</sequence>
<accession>A0A4Q0M2B6</accession>
<dbReference type="InterPro" id="IPR036291">
    <property type="entry name" value="NAD(P)-bd_dom_sf"/>
</dbReference>
<protein>
    <submittedName>
        <fullName evidence="3">Bifunctional aldolase/short-chain dehydrogenase</fullName>
    </submittedName>
</protein>
<reference evidence="3 4" key="1">
    <citation type="submission" date="2018-12" db="EMBL/GenBank/DDBJ databases">
        <title>bacterium Hansschlegelia zhihuaiae S113.</title>
        <authorList>
            <person name="He J."/>
        </authorList>
    </citation>
    <scope>NUCLEOTIDE SEQUENCE [LARGE SCALE GENOMIC DNA]</scope>
    <source>
        <strain evidence="3 4">S 113</strain>
    </source>
</reference>
<dbReference type="Pfam" id="PF13561">
    <property type="entry name" value="adh_short_C2"/>
    <property type="match status" value="1"/>
</dbReference>
<evidence type="ECO:0000313" key="4">
    <source>
        <dbReference type="Proteomes" id="UP000289708"/>
    </source>
</evidence>
<feature type="non-terminal residue" evidence="3">
    <location>
        <position position="1"/>
    </location>
</feature>
<dbReference type="InterPro" id="IPR002347">
    <property type="entry name" value="SDR_fam"/>
</dbReference>
<dbReference type="NCBIfam" id="NF006192">
    <property type="entry name" value="PRK08324.1-6"/>
    <property type="match status" value="1"/>
</dbReference>
<keyword evidence="4" id="KW-1185">Reference proteome</keyword>
<gene>
    <name evidence="3" type="ORF">EK403_21910</name>
</gene>